<evidence type="ECO:0000313" key="4">
    <source>
        <dbReference type="Proteomes" id="UP000245771"/>
    </source>
</evidence>
<dbReference type="RefSeq" id="XP_025352983.1">
    <property type="nucleotide sequence ID" value="XM_025495772.1"/>
</dbReference>
<dbReference type="FunFam" id="3.40.50.261:FF:000001">
    <property type="entry name" value="Succinate--CoA ligase [ADP-forming] subunit beta"/>
    <property type="match status" value="1"/>
</dbReference>
<dbReference type="InParanoid" id="A0A316V879"/>
<dbReference type="GO" id="GO:0042709">
    <property type="term" value="C:succinate-CoA ligase complex"/>
    <property type="evidence" value="ECO:0007669"/>
    <property type="project" value="TreeGrafter"/>
</dbReference>
<name>A0A316V879_9BASI</name>
<dbReference type="AlphaFoldDB" id="A0A316V879"/>
<dbReference type="PANTHER" id="PTHR11815:SF10">
    <property type="entry name" value="SUCCINATE--COA LIGASE [GDP-FORMING] SUBUNIT BETA, MITOCHONDRIAL"/>
    <property type="match status" value="1"/>
</dbReference>
<keyword evidence="1" id="KW-0547">Nucleotide-binding</keyword>
<feature type="non-terminal residue" evidence="3">
    <location>
        <position position="1"/>
    </location>
</feature>
<dbReference type="Proteomes" id="UP000245771">
    <property type="component" value="Unassembled WGS sequence"/>
</dbReference>
<organism evidence="3 4">
    <name type="scientific">Meira miltonrushii</name>
    <dbReference type="NCBI Taxonomy" id="1280837"/>
    <lineage>
        <taxon>Eukaryota</taxon>
        <taxon>Fungi</taxon>
        <taxon>Dikarya</taxon>
        <taxon>Basidiomycota</taxon>
        <taxon>Ustilaginomycotina</taxon>
        <taxon>Exobasidiomycetes</taxon>
        <taxon>Exobasidiales</taxon>
        <taxon>Brachybasidiaceae</taxon>
        <taxon>Meira</taxon>
    </lineage>
</organism>
<evidence type="ECO:0000313" key="3">
    <source>
        <dbReference type="EMBL" id="PWN32681.1"/>
    </source>
</evidence>
<dbReference type="GeneID" id="37017553"/>
<evidence type="ECO:0000256" key="1">
    <source>
        <dbReference type="ARBA" id="ARBA00022741"/>
    </source>
</evidence>
<keyword evidence="4" id="KW-1185">Reference proteome</keyword>
<accession>A0A316V879</accession>
<reference evidence="3 4" key="1">
    <citation type="journal article" date="2018" name="Mol. Biol. Evol.">
        <title>Broad Genomic Sampling Reveals a Smut Pathogenic Ancestry of the Fungal Clade Ustilaginomycotina.</title>
        <authorList>
            <person name="Kijpornyongpan T."/>
            <person name="Mondo S.J."/>
            <person name="Barry K."/>
            <person name="Sandor L."/>
            <person name="Lee J."/>
            <person name="Lipzen A."/>
            <person name="Pangilinan J."/>
            <person name="LaButti K."/>
            <person name="Hainaut M."/>
            <person name="Henrissat B."/>
            <person name="Grigoriev I.V."/>
            <person name="Spatafora J.W."/>
            <person name="Aime M.C."/>
        </authorList>
    </citation>
    <scope>NUCLEOTIDE SEQUENCE [LARGE SCALE GENOMIC DNA]</scope>
    <source>
        <strain evidence="3 4">MCA 3882</strain>
    </source>
</reference>
<dbReference type="STRING" id="1280837.A0A316V879"/>
<protein>
    <submittedName>
        <fullName evidence="3">Succinyl-CoA synthetase-like protein</fullName>
    </submittedName>
</protein>
<dbReference type="OrthoDB" id="1664372at2759"/>
<feature type="non-terminal residue" evidence="3">
    <location>
        <position position="289"/>
    </location>
</feature>
<dbReference type="GO" id="GO:0005739">
    <property type="term" value="C:mitochondrion"/>
    <property type="evidence" value="ECO:0007669"/>
    <property type="project" value="TreeGrafter"/>
</dbReference>
<dbReference type="EMBL" id="KZ819605">
    <property type="protein sequence ID" value="PWN32681.1"/>
    <property type="molecule type" value="Genomic_DNA"/>
</dbReference>
<gene>
    <name evidence="3" type="ORF">FA14DRAFT_106176</name>
</gene>
<dbReference type="InterPro" id="IPR005811">
    <property type="entry name" value="SUCC_ACL_C"/>
</dbReference>
<dbReference type="SUPFAM" id="SSF52210">
    <property type="entry name" value="Succinyl-CoA synthetase domains"/>
    <property type="match status" value="1"/>
</dbReference>
<dbReference type="GO" id="GO:0006104">
    <property type="term" value="P:succinyl-CoA metabolic process"/>
    <property type="evidence" value="ECO:0007669"/>
    <property type="project" value="TreeGrafter"/>
</dbReference>
<dbReference type="GO" id="GO:0006099">
    <property type="term" value="P:tricarboxylic acid cycle"/>
    <property type="evidence" value="ECO:0007669"/>
    <property type="project" value="TreeGrafter"/>
</dbReference>
<dbReference type="GO" id="GO:0000166">
    <property type="term" value="F:nucleotide binding"/>
    <property type="evidence" value="ECO:0007669"/>
    <property type="project" value="UniProtKB-KW"/>
</dbReference>
<dbReference type="InterPro" id="IPR016102">
    <property type="entry name" value="Succinyl-CoA_synth-like"/>
</dbReference>
<dbReference type="Gene3D" id="3.40.50.261">
    <property type="entry name" value="Succinyl-CoA synthetase domains"/>
    <property type="match status" value="1"/>
</dbReference>
<dbReference type="Gene3D" id="3.30.470.20">
    <property type="entry name" value="ATP-grasp fold, B domain"/>
    <property type="match status" value="1"/>
</dbReference>
<dbReference type="PANTHER" id="PTHR11815">
    <property type="entry name" value="SUCCINYL-COA SYNTHETASE BETA CHAIN"/>
    <property type="match status" value="1"/>
</dbReference>
<feature type="domain" description="ATP-citrate synthase/succinyl-CoA ligase C-terminal" evidence="2">
    <location>
        <begin position="167"/>
        <end position="280"/>
    </location>
</feature>
<proteinExistence type="predicted"/>
<sequence length="289" mass="31168">YGPALLGSSSSLLDSLDQGKFGEGELGILQAQQDDPQSVIDLPFTIDKGLQSEDVFKFVSKLASKANVSISEAAQKEATEIIQNLWSIYSRFEGVWFTFQLAFDGKGQVSVRSPFLEFDDFGVKRVPELQDLYANRKRDENSAKAEDGGLFYIKLPQGGNVGSFGYGAGNAMATMDGLALAGGRPANFLDGGGGANKQNARLAIETLHRDDNVKAIFVNTFGGITQTDVVAEGVIEAVKENNITKPIVVRILGTGAERAKQLLSESDIDFTINDDFKEAARCAVERANQ</sequence>
<dbReference type="Pfam" id="PF00549">
    <property type="entry name" value="Ligase_CoA"/>
    <property type="match status" value="1"/>
</dbReference>
<evidence type="ECO:0000259" key="2">
    <source>
        <dbReference type="Pfam" id="PF00549"/>
    </source>
</evidence>
<dbReference type="GO" id="GO:0004776">
    <property type="term" value="F:succinate-CoA ligase (GDP-forming) activity"/>
    <property type="evidence" value="ECO:0007669"/>
    <property type="project" value="TreeGrafter"/>
</dbReference>